<feature type="region of interest" description="Disordered" evidence="1">
    <location>
        <begin position="162"/>
        <end position="191"/>
    </location>
</feature>
<sequence>MFFLQHFSVESVLLVTLDEDHRLVAEEDGIKFYTVFFTHLFLLFSSVLLFFSAHYMSKLLCLPWIVGNVFNLLILSSLLLLIFMRMLNEFQIVELEKAGFILLTMGAMIYAIWIVIAFFLELNNGTRKSKNQVKSMFTLYDDEDEETGEVKDILPNKQYFSKRPSKERQLNDEKEDEERVPLTDYDFGHSY</sequence>
<dbReference type="EMBL" id="CAXLJM020000033">
    <property type="protein sequence ID" value="CAL8101322.1"/>
    <property type="molecule type" value="Genomic_DNA"/>
</dbReference>
<dbReference type="PANTHER" id="PTHR36694:SF11">
    <property type="entry name" value="LP21121P-RELATED"/>
    <property type="match status" value="1"/>
</dbReference>
<dbReference type="PANTHER" id="PTHR36694">
    <property type="entry name" value="PASIFLORA 1, ISOFORM A-RELATED"/>
    <property type="match status" value="1"/>
</dbReference>
<evidence type="ECO:0000313" key="3">
    <source>
        <dbReference type="EMBL" id="CAL8101322.1"/>
    </source>
</evidence>
<comment type="caution">
    <text evidence="3">The sequence shown here is derived from an EMBL/GenBank/DDBJ whole genome shotgun (WGS) entry which is preliminary data.</text>
</comment>
<gene>
    <name evidence="3" type="ORF">ODALV1_LOCUS10804</name>
</gene>
<evidence type="ECO:0000256" key="1">
    <source>
        <dbReference type="SAM" id="MobiDB-lite"/>
    </source>
</evidence>
<reference evidence="3 4" key="1">
    <citation type="submission" date="2024-08" db="EMBL/GenBank/DDBJ databases">
        <authorList>
            <person name="Cucini C."/>
            <person name="Frati F."/>
        </authorList>
    </citation>
    <scope>NUCLEOTIDE SEQUENCE [LARGE SCALE GENOMIC DNA]</scope>
</reference>
<accession>A0ABP1QFT1</accession>
<evidence type="ECO:0008006" key="5">
    <source>
        <dbReference type="Google" id="ProtNLM"/>
    </source>
</evidence>
<organism evidence="3 4">
    <name type="scientific">Orchesella dallaii</name>
    <dbReference type="NCBI Taxonomy" id="48710"/>
    <lineage>
        <taxon>Eukaryota</taxon>
        <taxon>Metazoa</taxon>
        <taxon>Ecdysozoa</taxon>
        <taxon>Arthropoda</taxon>
        <taxon>Hexapoda</taxon>
        <taxon>Collembola</taxon>
        <taxon>Entomobryomorpha</taxon>
        <taxon>Entomobryoidea</taxon>
        <taxon>Orchesellidae</taxon>
        <taxon>Orchesellinae</taxon>
        <taxon>Orchesella</taxon>
    </lineage>
</organism>
<dbReference type="Proteomes" id="UP001642540">
    <property type="component" value="Unassembled WGS sequence"/>
</dbReference>
<evidence type="ECO:0000256" key="2">
    <source>
        <dbReference type="SAM" id="Phobius"/>
    </source>
</evidence>
<evidence type="ECO:0000313" key="4">
    <source>
        <dbReference type="Proteomes" id="UP001642540"/>
    </source>
</evidence>
<keyword evidence="2" id="KW-0472">Membrane</keyword>
<feature type="transmembrane region" description="Helical" evidence="2">
    <location>
        <begin position="32"/>
        <end position="53"/>
    </location>
</feature>
<keyword evidence="4" id="KW-1185">Reference proteome</keyword>
<feature type="transmembrane region" description="Helical" evidence="2">
    <location>
        <begin position="65"/>
        <end position="87"/>
    </location>
</feature>
<keyword evidence="2" id="KW-0812">Transmembrane</keyword>
<name>A0ABP1QFT1_9HEXA</name>
<protein>
    <recommendedName>
        <fullName evidence="5">Transmembrane protein</fullName>
    </recommendedName>
</protein>
<feature type="compositionally biased region" description="Basic and acidic residues" evidence="1">
    <location>
        <begin position="164"/>
        <end position="181"/>
    </location>
</feature>
<proteinExistence type="predicted"/>
<keyword evidence="2" id="KW-1133">Transmembrane helix</keyword>
<feature type="transmembrane region" description="Helical" evidence="2">
    <location>
        <begin position="99"/>
        <end position="120"/>
    </location>
</feature>